<feature type="signal peptide" evidence="1">
    <location>
        <begin position="1"/>
        <end position="22"/>
    </location>
</feature>
<gene>
    <name evidence="2" type="ORF">GXP67_23025</name>
</gene>
<evidence type="ECO:0000313" key="3">
    <source>
        <dbReference type="Proteomes" id="UP000480178"/>
    </source>
</evidence>
<dbReference type="Proteomes" id="UP000480178">
    <property type="component" value="Chromosome"/>
</dbReference>
<accession>A0A6C0GN84</accession>
<organism evidence="2 3">
    <name type="scientific">Rhodocytophaga rosea</name>
    <dbReference type="NCBI Taxonomy" id="2704465"/>
    <lineage>
        <taxon>Bacteria</taxon>
        <taxon>Pseudomonadati</taxon>
        <taxon>Bacteroidota</taxon>
        <taxon>Cytophagia</taxon>
        <taxon>Cytophagales</taxon>
        <taxon>Rhodocytophagaceae</taxon>
        <taxon>Rhodocytophaga</taxon>
    </lineage>
</organism>
<sequence>MHKFILLCFFGTQLLLGIHAVAQSMPGKSIYLGSNATGRIDEIPYETPETKGSTYLSDNWYIGTIYLSNNKIIENYPLKYEVAKRQIEIKVDNKVKVLQSDGVSRFEWFDTEKGTTVKFANPKNFTFQGIQTVGFFQVVLEGKWSLFSRIEVEKVKGNYVAALDMGDASSRIVKKEKLYLAIENQVVEIAKDKKDFAAQFGALSDKVYEFIKQHKLSVKNKEDLTQVLIFANTL</sequence>
<keyword evidence="1" id="KW-0732">Signal</keyword>
<dbReference type="KEGG" id="rhoz:GXP67_23025"/>
<protein>
    <recommendedName>
        <fullName evidence="4">DUF4369 domain-containing protein</fullName>
    </recommendedName>
</protein>
<reference evidence="2 3" key="1">
    <citation type="submission" date="2020-01" db="EMBL/GenBank/DDBJ databases">
        <authorList>
            <person name="Kim M.K."/>
        </authorList>
    </citation>
    <scope>NUCLEOTIDE SEQUENCE [LARGE SCALE GENOMIC DNA]</scope>
    <source>
        <strain evidence="2 3">172606-1</strain>
    </source>
</reference>
<proteinExistence type="predicted"/>
<dbReference type="EMBL" id="CP048222">
    <property type="protein sequence ID" value="QHT69304.1"/>
    <property type="molecule type" value="Genomic_DNA"/>
</dbReference>
<evidence type="ECO:0000313" key="2">
    <source>
        <dbReference type="EMBL" id="QHT69304.1"/>
    </source>
</evidence>
<evidence type="ECO:0008006" key="4">
    <source>
        <dbReference type="Google" id="ProtNLM"/>
    </source>
</evidence>
<keyword evidence="3" id="KW-1185">Reference proteome</keyword>
<dbReference type="RefSeq" id="WP_162445293.1">
    <property type="nucleotide sequence ID" value="NZ_CP048222.1"/>
</dbReference>
<dbReference type="AlphaFoldDB" id="A0A6C0GN84"/>
<name>A0A6C0GN84_9BACT</name>
<feature type="chain" id="PRO_5025458425" description="DUF4369 domain-containing protein" evidence="1">
    <location>
        <begin position="23"/>
        <end position="234"/>
    </location>
</feature>
<evidence type="ECO:0000256" key="1">
    <source>
        <dbReference type="SAM" id="SignalP"/>
    </source>
</evidence>